<protein>
    <recommendedName>
        <fullName evidence="8">C2H2-type domain-containing protein</fullName>
    </recommendedName>
</protein>
<keyword evidence="3" id="KW-0805">Transcription regulation</keyword>
<dbReference type="RefSeq" id="XP_013956711.1">
    <property type="nucleotide sequence ID" value="XM_014101236.1"/>
</dbReference>
<evidence type="ECO:0000313" key="9">
    <source>
        <dbReference type="EMBL" id="EHK22491.1"/>
    </source>
</evidence>
<dbReference type="GeneID" id="25796110"/>
<keyword evidence="4" id="KW-0804">Transcription</keyword>
<dbReference type="PANTHER" id="PTHR47660">
    <property type="entry name" value="TRANSCRIPTION FACTOR WITH C2H2 AND ZN(2)-CYS(6) DNA BINDING DOMAIN (EUROFUNG)-RELATED-RELATED"/>
    <property type="match status" value="1"/>
</dbReference>
<dbReference type="GO" id="GO:0006351">
    <property type="term" value="P:DNA-templated transcription"/>
    <property type="evidence" value="ECO:0007669"/>
    <property type="project" value="InterPro"/>
</dbReference>
<keyword evidence="2" id="KW-0862">Zinc</keyword>
<dbReference type="eggNOG" id="ENOG502SM4H">
    <property type="taxonomic scope" value="Eukaryota"/>
</dbReference>
<sequence>MAPKQQGRTDLHSCDECTAAYDNERELKSHRKIHARLARLRDRAQARRSNHKCGYCESKYATDEGLQEHINEFHFKETDERHACPRCDTAASPQQQVQIKAEQLQDNMSYQQAEPDSASGHVSPGWSTPRPNSPTERILKLPPRPLPPKDVDIKACGFPPRTTEPGEVNIRAGSLSWLDFDVAYLRTKIPEIQKLIKGGSYRYPPGEPANTIPLDASQVMALDSLGLVFKAPYIPNLVGLSEHSLKSGIDLLRQVVGNYFSTWQKAQPVFHVATCEFEKCPMVVLGAMACIGAVFDKDHETVDQAHHISARCVSELNIMAIGCPDNSLDIMYLAAVCLHQSYVLGSGVENVHSEVNRVRKFLVDRLRNLGLLGGDGLSQDGPSRVFEAPTQSVQAEWAAWVARELEIRTTWAVFEFDCTFSLLTNSPCAIGLRDLPSRFPCSDELYEAPNAHTWNDIRSQSPYHAQGPLVSTVVSATAAKRVLSEHISPWSKRLCTQILERVCVGYMCQSQRESTRTAAQHHGLDPGSVAAQKTESVLRSISFLGKSMHDAAISNPLSTMDLINFSSTMLIRHYTHLSVYSDVMDLIIFITREAASTRLPSSRTSLRWAQQKLIEQFAARPSKSRQCVWHAGQMIRTAKIHARFAPCDHLRTFTAYLVILAFAKYGPQSLRDVDWVEPFPIDQRHDNEKAIENWIQYGGPAKIGYCTLIHAGCRTEKIVQEAFHVLYRLENWGISERFFIILAHFNELNVLG</sequence>
<dbReference type="OMA" id="IRTTWAV"/>
<evidence type="ECO:0000256" key="5">
    <source>
        <dbReference type="ARBA" id="ARBA00023242"/>
    </source>
</evidence>
<accession>G9MQW2</accession>
<dbReference type="VEuPathDB" id="FungiDB:TRIVIDRAFT_60655"/>
<feature type="domain" description="C2H2-type" evidence="8">
    <location>
        <begin position="12"/>
        <end position="35"/>
    </location>
</feature>
<dbReference type="AlphaFoldDB" id="G9MQW2"/>
<feature type="region of interest" description="Disordered" evidence="7">
    <location>
        <begin position="109"/>
        <end position="144"/>
    </location>
</feature>
<organism evidence="9 10">
    <name type="scientific">Hypocrea virens (strain Gv29-8 / FGSC 10586)</name>
    <name type="common">Gliocladium virens</name>
    <name type="synonym">Trichoderma virens</name>
    <dbReference type="NCBI Taxonomy" id="413071"/>
    <lineage>
        <taxon>Eukaryota</taxon>
        <taxon>Fungi</taxon>
        <taxon>Dikarya</taxon>
        <taxon>Ascomycota</taxon>
        <taxon>Pezizomycotina</taxon>
        <taxon>Sordariomycetes</taxon>
        <taxon>Hypocreomycetidae</taxon>
        <taxon>Hypocreales</taxon>
        <taxon>Hypocreaceae</taxon>
        <taxon>Trichoderma</taxon>
    </lineage>
</organism>
<name>G9MQW2_HYPVG</name>
<dbReference type="PROSITE" id="PS00028">
    <property type="entry name" value="ZINC_FINGER_C2H2_1"/>
    <property type="match status" value="2"/>
</dbReference>
<dbReference type="PROSITE" id="PS50157">
    <property type="entry name" value="ZINC_FINGER_C2H2_2"/>
    <property type="match status" value="1"/>
</dbReference>
<evidence type="ECO:0000256" key="3">
    <source>
        <dbReference type="ARBA" id="ARBA00023015"/>
    </source>
</evidence>
<dbReference type="Proteomes" id="UP000007115">
    <property type="component" value="Unassembled WGS sequence"/>
</dbReference>
<dbReference type="GO" id="GO:0008270">
    <property type="term" value="F:zinc ion binding"/>
    <property type="evidence" value="ECO:0007669"/>
    <property type="project" value="UniProtKB-KW"/>
</dbReference>
<evidence type="ECO:0000256" key="2">
    <source>
        <dbReference type="ARBA" id="ARBA00022833"/>
    </source>
</evidence>
<evidence type="ECO:0000256" key="1">
    <source>
        <dbReference type="ARBA" id="ARBA00022723"/>
    </source>
</evidence>
<reference evidence="9 10" key="1">
    <citation type="journal article" date="2011" name="Genome Biol.">
        <title>Comparative genome sequence analysis underscores mycoparasitism as the ancestral life style of Trichoderma.</title>
        <authorList>
            <person name="Kubicek C.P."/>
            <person name="Herrera-Estrella A."/>
            <person name="Seidl-Seiboth V."/>
            <person name="Martinez D.A."/>
            <person name="Druzhinina I.S."/>
            <person name="Thon M."/>
            <person name="Zeilinger S."/>
            <person name="Casas-Flores S."/>
            <person name="Horwitz B.A."/>
            <person name="Mukherjee P.K."/>
            <person name="Mukherjee M."/>
            <person name="Kredics L."/>
            <person name="Alcaraz L.D."/>
            <person name="Aerts A."/>
            <person name="Antal Z."/>
            <person name="Atanasova L."/>
            <person name="Cervantes-Badillo M.G."/>
            <person name="Challacombe J."/>
            <person name="Chertkov O."/>
            <person name="McCluskey K."/>
            <person name="Coulpier F."/>
            <person name="Deshpande N."/>
            <person name="von Doehren H."/>
            <person name="Ebbole D.J."/>
            <person name="Esquivel-Naranjo E.U."/>
            <person name="Fekete E."/>
            <person name="Flipphi M."/>
            <person name="Glaser F."/>
            <person name="Gomez-Rodriguez E.Y."/>
            <person name="Gruber S."/>
            <person name="Han C."/>
            <person name="Henrissat B."/>
            <person name="Hermosa R."/>
            <person name="Hernandez-Onate M."/>
            <person name="Karaffa L."/>
            <person name="Kosti I."/>
            <person name="Le Crom S."/>
            <person name="Lindquist E."/>
            <person name="Lucas S."/>
            <person name="Luebeck M."/>
            <person name="Luebeck P.S."/>
            <person name="Margeot A."/>
            <person name="Metz B."/>
            <person name="Misra M."/>
            <person name="Nevalainen H."/>
            <person name="Omann M."/>
            <person name="Packer N."/>
            <person name="Perrone G."/>
            <person name="Uresti-Rivera E.E."/>
            <person name="Salamov A."/>
            <person name="Schmoll M."/>
            <person name="Seiboth B."/>
            <person name="Shapiro H."/>
            <person name="Sukno S."/>
            <person name="Tamayo-Ramos J.A."/>
            <person name="Tisch D."/>
            <person name="Wiest A."/>
            <person name="Wilkinson H.H."/>
            <person name="Zhang M."/>
            <person name="Coutinho P.M."/>
            <person name="Kenerley C.M."/>
            <person name="Monte E."/>
            <person name="Baker S.E."/>
            <person name="Grigoriev I.V."/>
        </authorList>
    </citation>
    <scope>NUCLEOTIDE SEQUENCE [LARGE SCALE GENOMIC DNA]</scope>
    <source>
        <strain evidence="10">Gv29-8 / FGSC 10586</strain>
    </source>
</reference>
<evidence type="ECO:0000259" key="8">
    <source>
        <dbReference type="PROSITE" id="PS50157"/>
    </source>
</evidence>
<dbReference type="OrthoDB" id="1405595at2759"/>
<keyword evidence="5" id="KW-0539">Nucleus</keyword>
<dbReference type="HOGENOM" id="CLU_009184_2_0_1"/>
<keyword evidence="10" id="KW-1185">Reference proteome</keyword>
<evidence type="ECO:0000256" key="4">
    <source>
        <dbReference type="ARBA" id="ARBA00023163"/>
    </source>
</evidence>
<dbReference type="InParanoid" id="G9MQW2"/>
<dbReference type="Gene3D" id="3.30.160.60">
    <property type="entry name" value="Classic Zinc Finger"/>
    <property type="match status" value="1"/>
</dbReference>
<keyword evidence="1" id="KW-0479">Metal-binding</keyword>
<dbReference type="InterPro" id="IPR013087">
    <property type="entry name" value="Znf_C2H2_type"/>
</dbReference>
<dbReference type="GO" id="GO:0003677">
    <property type="term" value="F:DNA binding"/>
    <property type="evidence" value="ECO:0007669"/>
    <property type="project" value="InterPro"/>
</dbReference>
<evidence type="ECO:0000256" key="6">
    <source>
        <dbReference type="PROSITE-ProRule" id="PRU00042"/>
    </source>
</evidence>
<gene>
    <name evidence="9" type="ORF">TRIVIDRAFT_60655</name>
</gene>
<proteinExistence type="predicted"/>
<dbReference type="PANTHER" id="PTHR47660:SF2">
    <property type="entry name" value="TRANSCRIPTION FACTOR WITH C2H2 AND ZN(2)-CYS(6) DNA BINDING DOMAIN (EUROFUNG)"/>
    <property type="match status" value="1"/>
</dbReference>
<evidence type="ECO:0000313" key="10">
    <source>
        <dbReference type="Proteomes" id="UP000007115"/>
    </source>
</evidence>
<dbReference type="Pfam" id="PF04082">
    <property type="entry name" value="Fungal_trans"/>
    <property type="match status" value="1"/>
</dbReference>
<comment type="caution">
    <text evidence="9">The sequence shown here is derived from an EMBL/GenBank/DDBJ whole genome shotgun (WGS) entry which is preliminary data.</text>
</comment>
<dbReference type="InterPro" id="IPR007219">
    <property type="entry name" value="XnlR_reg_dom"/>
</dbReference>
<feature type="compositionally biased region" description="Polar residues" evidence="7">
    <location>
        <begin position="125"/>
        <end position="135"/>
    </location>
</feature>
<dbReference type="EMBL" id="ABDF02000006">
    <property type="protein sequence ID" value="EHK22491.1"/>
    <property type="molecule type" value="Genomic_DNA"/>
</dbReference>
<evidence type="ECO:0000256" key="7">
    <source>
        <dbReference type="SAM" id="MobiDB-lite"/>
    </source>
</evidence>
<keyword evidence="6" id="KW-0863">Zinc-finger</keyword>
<dbReference type="SMART" id="SM00355">
    <property type="entry name" value="ZnF_C2H2"/>
    <property type="match status" value="2"/>
</dbReference>